<protein>
    <recommendedName>
        <fullName evidence="7">Integral membrane protein</fullName>
    </recommendedName>
</protein>
<dbReference type="InterPro" id="IPR018825">
    <property type="entry name" value="DUF2427"/>
</dbReference>
<feature type="domain" description="DUF2427" evidence="3">
    <location>
        <begin position="125"/>
        <end position="213"/>
    </location>
</feature>
<dbReference type="FunCoup" id="A0A316VV35">
    <property type="interactions" value="13"/>
</dbReference>
<evidence type="ECO:0000259" key="3">
    <source>
        <dbReference type="Pfam" id="PF10348"/>
    </source>
</evidence>
<evidence type="ECO:0008006" key="7">
    <source>
        <dbReference type="Google" id="ProtNLM"/>
    </source>
</evidence>
<dbReference type="InterPro" id="IPR018827">
    <property type="entry name" value="YTP1_C"/>
</dbReference>
<dbReference type="Pfam" id="PF10355">
    <property type="entry name" value="Ytp1"/>
    <property type="match status" value="1"/>
</dbReference>
<organism evidence="5 6">
    <name type="scientific">Ceraceosorus guamensis</name>
    <dbReference type="NCBI Taxonomy" id="1522189"/>
    <lineage>
        <taxon>Eukaryota</taxon>
        <taxon>Fungi</taxon>
        <taxon>Dikarya</taxon>
        <taxon>Basidiomycota</taxon>
        <taxon>Ustilaginomycotina</taxon>
        <taxon>Exobasidiomycetes</taxon>
        <taxon>Ceraceosorales</taxon>
        <taxon>Ceraceosoraceae</taxon>
        <taxon>Ceraceosorus</taxon>
    </lineage>
</organism>
<dbReference type="Pfam" id="PF10348">
    <property type="entry name" value="DUF2427"/>
    <property type="match status" value="1"/>
</dbReference>
<keyword evidence="2" id="KW-0812">Transmembrane</keyword>
<feature type="transmembrane region" description="Helical" evidence="2">
    <location>
        <begin position="135"/>
        <end position="156"/>
    </location>
</feature>
<accession>A0A316VV35</accession>
<dbReference type="Proteomes" id="UP000245783">
    <property type="component" value="Unassembled WGS sequence"/>
</dbReference>
<feature type="transmembrane region" description="Helical" evidence="2">
    <location>
        <begin position="429"/>
        <end position="446"/>
    </location>
</feature>
<dbReference type="PANTHER" id="PTHR31685">
    <property type="entry name" value="INTEGRAL MEMBRANE PROTEIN (AFU_ORTHOLOGUE AFUA_6G12730)-RELATED"/>
    <property type="match status" value="1"/>
</dbReference>
<evidence type="ECO:0000256" key="1">
    <source>
        <dbReference type="SAM" id="MobiDB-lite"/>
    </source>
</evidence>
<feature type="transmembrane region" description="Helical" evidence="2">
    <location>
        <begin position="571"/>
        <end position="592"/>
    </location>
</feature>
<feature type="transmembrane region" description="Helical" evidence="2">
    <location>
        <begin position="386"/>
        <end position="408"/>
    </location>
</feature>
<evidence type="ECO:0000313" key="5">
    <source>
        <dbReference type="EMBL" id="PWN41330.1"/>
    </source>
</evidence>
<dbReference type="GeneID" id="37033356"/>
<feature type="transmembrane region" description="Helical" evidence="2">
    <location>
        <begin position="200"/>
        <end position="221"/>
    </location>
</feature>
<dbReference type="RefSeq" id="XP_025368490.1">
    <property type="nucleotide sequence ID" value="XM_025511486.1"/>
</dbReference>
<dbReference type="InParanoid" id="A0A316VV35"/>
<dbReference type="PANTHER" id="PTHR31685:SF3">
    <property type="entry name" value="INTEGRAL MEMBRANE PROTEIN (AFU_ORTHOLOGUE AFUA_6G12730)"/>
    <property type="match status" value="1"/>
</dbReference>
<feature type="non-terminal residue" evidence="5">
    <location>
        <position position="673"/>
    </location>
</feature>
<feature type="transmembrane region" description="Helical" evidence="2">
    <location>
        <begin position="163"/>
        <end position="185"/>
    </location>
</feature>
<keyword evidence="2" id="KW-0472">Membrane</keyword>
<feature type="domain" description="Protein YTP1-like C-terminal" evidence="4">
    <location>
        <begin position="353"/>
        <end position="664"/>
    </location>
</feature>
<keyword evidence="6" id="KW-1185">Reference proteome</keyword>
<evidence type="ECO:0000313" key="6">
    <source>
        <dbReference type="Proteomes" id="UP000245783"/>
    </source>
</evidence>
<reference evidence="5 6" key="1">
    <citation type="journal article" date="2018" name="Mol. Biol. Evol.">
        <title>Broad Genomic Sampling Reveals a Smut Pathogenic Ancestry of the Fungal Clade Ustilaginomycotina.</title>
        <authorList>
            <person name="Kijpornyongpan T."/>
            <person name="Mondo S.J."/>
            <person name="Barry K."/>
            <person name="Sandor L."/>
            <person name="Lee J."/>
            <person name="Lipzen A."/>
            <person name="Pangilinan J."/>
            <person name="LaButti K."/>
            <person name="Hainaut M."/>
            <person name="Henrissat B."/>
            <person name="Grigoriev I.V."/>
            <person name="Spatafora J.W."/>
            <person name="Aime M.C."/>
        </authorList>
    </citation>
    <scope>NUCLEOTIDE SEQUENCE [LARGE SCALE GENOMIC DNA]</scope>
    <source>
        <strain evidence="5 6">MCA 4658</strain>
    </source>
</reference>
<feature type="transmembrane region" description="Helical" evidence="2">
    <location>
        <begin position="466"/>
        <end position="485"/>
    </location>
</feature>
<feature type="compositionally biased region" description="Polar residues" evidence="1">
    <location>
        <begin position="267"/>
        <end position="282"/>
    </location>
</feature>
<gene>
    <name evidence="5" type="ORF">IE81DRAFT_278685</name>
</gene>
<feature type="transmembrane region" description="Helical" evidence="2">
    <location>
        <begin position="348"/>
        <end position="366"/>
    </location>
</feature>
<dbReference type="EMBL" id="KZ819394">
    <property type="protein sequence ID" value="PWN41330.1"/>
    <property type="molecule type" value="Genomic_DNA"/>
</dbReference>
<keyword evidence="2" id="KW-1133">Transmembrane helix</keyword>
<proteinExistence type="predicted"/>
<name>A0A316VV35_9BASI</name>
<evidence type="ECO:0000256" key="2">
    <source>
        <dbReference type="SAM" id="Phobius"/>
    </source>
</evidence>
<feature type="non-terminal residue" evidence="5">
    <location>
        <position position="1"/>
    </location>
</feature>
<evidence type="ECO:0000259" key="4">
    <source>
        <dbReference type="Pfam" id="PF10355"/>
    </source>
</evidence>
<feature type="region of interest" description="Disordered" evidence="1">
    <location>
        <begin position="252"/>
        <end position="282"/>
    </location>
</feature>
<dbReference type="AlphaFoldDB" id="A0A316VV35"/>
<feature type="transmembrane region" description="Helical" evidence="2">
    <location>
        <begin position="642"/>
        <end position="663"/>
    </location>
</feature>
<dbReference type="STRING" id="1522189.A0A316VV35"/>
<sequence length="673" mass="73385">IDLVPSAEMAGTSLIEIPERPHITGHAHAHGHGGPTQLSLNETTLFRSHGPDPLSYMEWDFSWGLGRTSELARFTDEGMRGHNVSSEAHLMGVSEGRWRTLVDADDLIERRAIEQDIRNRLGQTTQEPSRHKTLLLLHVATSILACIFLLPTLLVLRAASSRLASLFAVLYMGTLSGSMLLSFLYKAMTPNLYPSSAHGGLGWAIFWISCIVFAGDLCRALQEEVPRASLRTESEHHVRFADLHENLGRGCRMNSGSSRGSGSGNGTASPTSTLCDTPRQMSFSEDGHNRATSIGAALPFLSWKLRGQDSKEPVQSSATSMGAGNTTRSPTSLWGSILDYTHVTVARSLTLISFAAVYTGIAVYTGSCRGDYKNTCLAHGIKGGIFFAYGLLTFGRYLGAYSELGWAWNQRPDAKNSRDSSAPSWQRNAVSAEWVESFVCFFYGATNMWMERFGAEAGDPFTIKQIQHIGIAVMFCFCGLVGVILETRWIRDLLARSAAQAHPSARRVRGPQDGCEEFTADGEDRIVAAQSQPPSYSGSFNPFPALVIGVTGLAMAAHAQNIEYERVIHVLWGNLLAGFSVMRCLTYFFLWLRPPVSVLPSRPPTEALGSFSLACGGLVFMLSSEQVSQWALRAGYADAMAVANVSIALIALLFAWTAVLLLIKAAAMRREAR</sequence>
<dbReference type="OrthoDB" id="4005299at2759"/>